<keyword evidence="2 3" id="KW-0081">Bacteriolytic enzyme</keyword>
<dbReference type="PANTHER" id="PTHR38107:SF3">
    <property type="entry name" value="LYSOZYME RRRD-RELATED"/>
    <property type="match status" value="1"/>
</dbReference>
<evidence type="ECO:0000256" key="1">
    <source>
        <dbReference type="ARBA" id="ARBA00022529"/>
    </source>
</evidence>
<dbReference type="InterPro" id="IPR023347">
    <property type="entry name" value="Lysozyme_dom_sf"/>
</dbReference>
<dbReference type="InterPro" id="IPR002196">
    <property type="entry name" value="Glyco_hydro_24"/>
</dbReference>
<dbReference type="GO" id="GO:0003796">
    <property type="term" value="F:lysozyme activity"/>
    <property type="evidence" value="ECO:0007669"/>
    <property type="project" value="UniProtKB-EC"/>
</dbReference>
<keyword evidence="1 3" id="KW-0929">Antimicrobial</keyword>
<dbReference type="GO" id="GO:0042742">
    <property type="term" value="P:defense response to bacterium"/>
    <property type="evidence" value="ECO:0007669"/>
    <property type="project" value="UniProtKB-KW"/>
</dbReference>
<gene>
    <name evidence="4" type="ORF">UFOVP117_291</name>
</gene>
<sequence>MRNLLTEVSKIKNMMGLNSNINEQSFFDDVNKIVGVKPSNQEPNFMDKWSSMAPPKDQMVPNSGGVFDDINKILKPTKSKTSQKPTGVSDKLVNFVGNIEFFVPCVYDDDKGGKCVRGEVDCCLKGRTPSGTPTIGYGTVYYPDGRKVTPKDPSITKDKAKVYLKTNLDKLANNLLNLYPNLNQNQVDALSSLCYQVGFAGCTTNAPKLSNSLKTNPNSLNGVKSNFLDFTHPDRRQKEWKIYSQGIYS</sequence>
<dbReference type="Pfam" id="PF00959">
    <property type="entry name" value="Phage_lysozyme"/>
    <property type="match status" value="1"/>
</dbReference>
<evidence type="ECO:0000313" key="4">
    <source>
        <dbReference type="EMBL" id="CAB4130172.1"/>
    </source>
</evidence>
<evidence type="ECO:0000256" key="3">
    <source>
        <dbReference type="RuleBase" id="RU003788"/>
    </source>
</evidence>
<dbReference type="EMBL" id="LR796235">
    <property type="protein sequence ID" value="CAB4130172.1"/>
    <property type="molecule type" value="Genomic_DNA"/>
</dbReference>
<keyword evidence="3" id="KW-0326">Glycosidase</keyword>
<evidence type="ECO:0000256" key="2">
    <source>
        <dbReference type="ARBA" id="ARBA00022638"/>
    </source>
</evidence>
<dbReference type="GO" id="GO:0031640">
    <property type="term" value="P:killing of cells of another organism"/>
    <property type="evidence" value="ECO:0007669"/>
    <property type="project" value="UniProtKB-KW"/>
</dbReference>
<dbReference type="PANTHER" id="PTHR38107">
    <property type="match status" value="1"/>
</dbReference>
<name>A0A6J5L9T4_9CAUD</name>
<dbReference type="GO" id="GO:0009253">
    <property type="term" value="P:peptidoglycan catabolic process"/>
    <property type="evidence" value="ECO:0007669"/>
    <property type="project" value="InterPro"/>
</dbReference>
<proteinExistence type="inferred from homology"/>
<dbReference type="GO" id="GO:0016998">
    <property type="term" value="P:cell wall macromolecule catabolic process"/>
    <property type="evidence" value="ECO:0007669"/>
    <property type="project" value="InterPro"/>
</dbReference>
<accession>A0A6J5L9T4</accession>
<organism evidence="4">
    <name type="scientific">uncultured Caudovirales phage</name>
    <dbReference type="NCBI Taxonomy" id="2100421"/>
    <lineage>
        <taxon>Viruses</taxon>
        <taxon>Duplodnaviria</taxon>
        <taxon>Heunggongvirae</taxon>
        <taxon>Uroviricota</taxon>
        <taxon>Caudoviricetes</taxon>
        <taxon>Peduoviridae</taxon>
        <taxon>Maltschvirus</taxon>
        <taxon>Maltschvirus maltsch</taxon>
    </lineage>
</organism>
<dbReference type="InterPro" id="IPR023346">
    <property type="entry name" value="Lysozyme-like_dom_sf"/>
</dbReference>
<keyword evidence="3 4" id="KW-0378">Hydrolase</keyword>
<protein>
    <recommendedName>
        <fullName evidence="3">Lysozyme</fullName>
        <ecNumber evidence="3">3.2.1.17</ecNumber>
    </recommendedName>
</protein>
<reference evidence="4" key="1">
    <citation type="submission" date="2020-04" db="EMBL/GenBank/DDBJ databases">
        <authorList>
            <person name="Chiriac C."/>
            <person name="Salcher M."/>
            <person name="Ghai R."/>
            <person name="Kavagutti S V."/>
        </authorList>
    </citation>
    <scope>NUCLEOTIDE SEQUENCE</scope>
</reference>
<comment type="similarity">
    <text evidence="3">Belongs to the glycosyl hydrolase 24 family.</text>
</comment>
<dbReference type="SUPFAM" id="SSF53955">
    <property type="entry name" value="Lysozyme-like"/>
    <property type="match status" value="1"/>
</dbReference>
<comment type="catalytic activity">
    <reaction evidence="3">
        <text>Hydrolysis of (1-&gt;4)-beta-linkages between N-acetylmuramic acid and N-acetyl-D-glucosamine residues in a peptidoglycan and between N-acetyl-D-glucosamine residues in chitodextrins.</text>
        <dbReference type="EC" id="3.2.1.17"/>
    </reaction>
</comment>
<dbReference type="InterPro" id="IPR051018">
    <property type="entry name" value="Bacteriophage_GH24"/>
</dbReference>
<dbReference type="Gene3D" id="1.10.530.40">
    <property type="match status" value="1"/>
</dbReference>
<dbReference type="EC" id="3.2.1.17" evidence="3"/>